<evidence type="ECO:0000256" key="6">
    <source>
        <dbReference type="ARBA" id="ARBA00022840"/>
    </source>
</evidence>
<dbReference type="InterPro" id="IPR036420">
    <property type="entry name" value="BRCT_dom_sf"/>
</dbReference>
<dbReference type="GO" id="GO:0006260">
    <property type="term" value="P:DNA replication"/>
    <property type="evidence" value="ECO:0007669"/>
    <property type="project" value="UniProtKB-KW"/>
</dbReference>
<dbReference type="GO" id="GO:0006281">
    <property type="term" value="P:DNA repair"/>
    <property type="evidence" value="ECO:0007669"/>
    <property type="project" value="InterPro"/>
</dbReference>
<evidence type="ECO:0000259" key="9">
    <source>
        <dbReference type="PROSITE" id="PS50172"/>
    </source>
</evidence>
<feature type="non-terminal residue" evidence="10">
    <location>
        <position position="1"/>
    </location>
</feature>
<evidence type="ECO:0000313" key="10">
    <source>
        <dbReference type="EMBL" id="EDQ90530.1"/>
    </source>
</evidence>
<dbReference type="InterPro" id="IPR013725">
    <property type="entry name" value="DNA_replication_fac_RFC1_C"/>
</dbReference>
<dbReference type="SMART" id="SM00382">
    <property type="entry name" value="AAA"/>
    <property type="match status" value="1"/>
</dbReference>
<dbReference type="CDD" id="cd18140">
    <property type="entry name" value="HLD_clamp_RFC"/>
    <property type="match status" value="1"/>
</dbReference>
<evidence type="ECO:0000256" key="7">
    <source>
        <dbReference type="ARBA" id="ARBA00023242"/>
    </source>
</evidence>
<dbReference type="GO" id="GO:0005634">
    <property type="term" value="C:nucleus"/>
    <property type="evidence" value="ECO:0000318"/>
    <property type="project" value="GO_Central"/>
</dbReference>
<organism evidence="10 11">
    <name type="scientific">Monosiga brevicollis</name>
    <name type="common">Choanoflagellate</name>
    <dbReference type="NCBI Taxonomy" id="81824"/>
    <lineage>
        <taxon>Eukaryota</taxon>
        <taxon>Choanoflagellata</taxon>
        <taxon>Craspedida</taxon>
        <taxon>Salpingoecidae</taxon>
        <taxon>Monosiga</taxon>
    </lineage>
</organism>
<dbReference type="GO" id="GO:0003677">
    <property type="term" value="F:DNA binding"/>
    <property type="evidence" value="ECO:0000318"/>
    <property type="project" value="GO_Central"/>
</dbReference>
<gene>
    <name evidence="10" type="ORF">MONBRDRAFT_16219</name>
</gene>
<feature type="domain" description="BRCT" evidence="9">
    <location>
        <begin position="1"/>
        <end position="81"/>
    </location>
</feature>
<dbReference type="GO" id="GO:0005524">
    <property type="term" value="F:ATP binding"/>
    <property type="evidence" value="ECO:0007669"/>
    <property type="project" value="UniProtKB-KW"/>
</dbReference>
<dbReference type="SUPFAM" id="SSF48019">
    <property type="entry name" value="post-AAA+ oligomerization domain-like"/>
    <property type="match status" value="1"/>
</dbReference>
<dbReference type="CDD" id="cd00009">
    <property type="entry name" value="AAA"/>
    <property type="match status" value="1"/>
</dbReference>
<evidence type="ECO:0000256" key="1">
    <source>
        <dbReference type="ARBA" id="ARBA00004123"/>
    </source>
</evidence>
<dbReference type="OMA" id="SKERWCD"/>
<dbReference type="SMART" id="SM00292">
    <property type="entry name" value="BRCT"/>
    <property type="match status" value="1"/>
</dbReference>
<dbReference type="InParanoid" id="A9UWA7"/>
<evidence type="ECO:0000256" key="4">
    <source>
        <dbReference type="ARBA" id="ARBA00022705"/>
    </source>
</evidence>
<keyword evidence="11" id="KW-1185">Reference proteome</keyword>
<evidence type="ECO:0000256" key="8">
    <source>
        <dbReference type="SAM" id="MobiDB-lite"/>
    </source>
</evidence>
<dbReference type="SUPFAM" id="SSF52540">
    <property type="entry name" value="P-loop containing nucleoside triphosphate hydrolases"/>
    <property type="match status" value="1"/>
</dbReference>
<dbReference type="Gene3D" id="1.10.8.60">
    <property type="match status" value="1"/>
</dbReference>
<protein>
    <recommendedName>
        <fullName evidence="3">Replication factor C subunit 1</fullName>
    </recommendedName>
</protein>
<dbReference type="InterPro" id="IPR047854">
    <property type="entry name" value="RFC_lid"/>
</dbReference>
<dbReference type="CDD" id="cd17752">
    <property type="entry name" value="BRCT_RFC1"/>
    <property type="match status" value="1"/>
</dbReference>
<dbReference type="eggNOG" id="KOG1968">
    <property type="taxonomic scope" value="Eukaryota"/>
</dbReference>
<dbReference type="InterPro" id="IPR012178">
    <property type="entry name" value="RFC1"/>
</dbReference>
<dbReference type="EMBL" id="CH991547">
    <property type="protein sequence ID" value="EDQ90530.1"/>
    <property type="molecule type" value="Genomic_DNA"/>
</dbReference>
<dbReference type="Pfam" id="PF08519">
    <property type="entry name" value="RFC1"/>
    <property type="match status" value="1"/>
</dbReference>
<evidence type="ECO:0000256" key="5">
    <source>
        <dbReference type="ARBA" id="ARBA00022741"/>
    </source>
</evidence>
<dbReference type="PANTHER" id="PTHR23389">
    <property type="entry name" value="CHROMOSOME TRANSMISSION FIDELITY FACTOR 18"/>
    <property type="match status" value="1"/>
</dbReference>
<dbReference type="InterPro" id="IPR003593">
    <property type="entry name" value="AAA+_ATPase"/>
</dbReference>
<sequence>GALNCLGGLKFVITGVLESLEREDVQELVKDHGGVIQKSVSKRVDYVVAGDEPGPSKMSKARDLKLKVLDEDGLFELIRTRPAQAFGLLPCTPCTRTSLIAPHEWPGLITFISPTTLFWHTEEPKSAAKKASPAKKVTGSKAAPTKPVSSGASSWRPWFQAVLMVGPPGVGKTTTATVVCRECGYEPIELNASDVRNRGLLHEKIGALTGNKTMTQFYQQGQQAVVKKTALIFDEVDGMAGNEDRGGVGEIIKLINTTKMPIICIANDIPRKLMTLKGKCYNLRFSRPRAQQVVGAMMTVAHREGLKVNPIIVQQMVEAADGDMRQVLNNMYLFSRDDPDLVAQADKVKANAKAAHKNIAQNTFDVIHKFFKGRERPNIYELTDAFFVDYSIMPLFVQENYLKHKDSDVSTVEHLTRLSQAADAISESDLLSTVMMSQSNYKALPVLAVQSCIRPGYLSRGSFQGEFRPPYGGGQYTFPSWLGKYSSQSKFKRYTSELQQHMRMAISADSRDVRLAYVPYLRQRLNKPLADASRLCLAITLSFVFNTSHAWLSP</sequence>
<evidence type="ECO:0000256" key="2">
    <source>
        <dbReference type="ARBA" id="ARBA00006116"/>
    </source>
</evidence>
<dbReference type="PANTHER" id="PTHR23389:SF6">
    <property type="entry name" value="REPLICATION FACTOR C SUBUNIT 1"/>
    <property type="match status" value="1"/>
</dbReference>
<feature type="region of interest" description="Disordered" evidence="8">
    <location>
        <begin position="124"/>
        <end position="152"/>
    </location>
</feature>
<dbReference type="SUPFAM" id="SSF52113">
    <property type="entry name" value="BRCT domain"/>
    <property type="match status" value="1"/>
</dbReference>
<dbReference type="AlphaFoldDB" id="A9UWA7"/>
<keyword evidence="7" id="KW-0539">Nucleus</keyword>
<dbReference type="STRING" id="81824.A9UWA7"/>
<keyword evidence="6" id="KW-0067">ATP-binding</keyword>
<dbReference type="GO" id="GO:0003689">
    <property type="term" value="F:DNA clamp loader activity"/>
    <property type="evidence" value="ECO:0007669"/>
    <property type="project" value="InterPro"/>
</dbReference>
<dbReference type="PIRSF" id="PIRSF036578">
    <property type="entry name" value="RFC1"/>
    <property type="match status" value="1"/>
</dbReference>
<comment type="similarity">
    <text evidence="2">Belongs to the activator 1 large subunit family.</text>
</comment>
<dbReference type="GeneID" id="5889995"/>
<name>A9UWA7_MONBE</name>
<dbReference type="Gene3D" id="1.20.272.10">
    <property type="match status" value="1"/>
</dbReference>
<dbReference type="KEGG" id="mbr:MONBRDRAFT_16219"/>
<dbReference type="FunFam" id="1.10.8.60:FF:000021">
    <property type="entry name" value="Replication factor C subunit 1"/>
    <property type="match status" value="1"/>
</dbReference>
<keyword evidence="4" id="KW-0235">DNA replication</keyword>
<dbReference type="Gene3D" id="3.40.50.300">
    <property type="entry name" value="P-loop containing nucleotide triphosphate hydrolases"/>
    <property type="match status" value="1"/>
</dbReference>
<reference evidence="10 11" key="1">
    <citation type="journal article" date="2008" name="Nature">
        <title>The genome of the choanoflagellate Monosiga brevicollis and the origin of metazoans.</title>
        <authorList>
            <consortium name="JGI Sequencing"/>
            <person name="King N."/>
            <person name="Westbrook M.J."/>
            <person name="Young S.L."/>
            <person name="Kuo A."/>
            <person name="Abedin M."/>
            <person name="Chapman J."/>
            <person name="Fairclough S."/>
            <person name="Hellsten U."/>
            <person name="Isogai Y."/>
            <person name="Letunic I."/>
            <person name="Marr M."/>
            <person name="Pincus D."/>
            <person name="Putnam N."/>
            <person name="Rokas A."/>
            <person name="Wright K.J."/>
            <person name="Zuzow R."/>
            <person name="Dirks W."/>
            <person name="Good M."/>
            <person name="Goodstein D."/>
            <person name="Lemons D."/>
            <person name="Li W."/>
            <person name="Lyons J.B."/>
            <person name="Morris A."/>
            <person name="Nichols S."/>
            <person name="Richter D.J."/>
            <person name="Salamov A."/>
            <person name="Bork P."/>
            <person name="Lim W.A."/>
            <person name="Manning G."/>
            <person name="Miller W.T."/>
            <person name="McGinnis W."/>
            <person name="Shapiro H."/>
            <person name="Tjian R."/>
            <person name="Grigoriev I.V."/>
            <person name="Rokhsar D."/>
        </authorList>
    </citation>
    <scope>NUCLEOTIDE SEQUENCE [LARGE SCALE GENOMIC DNA]</scope>
    <source>
        <strain evidence="11">MX1 / ATCC 50154</strain>
    </source>
</reference>
<dbReference type="InterPro" id="IPR003959">
    <property type="entry name" value="ATPase_AAA_core"/>
</dbReference>
<dbReference type="Gene3D" id="3.40.50.10190">
    <property type="entry name" value="BRCT domain"/>
    <property type="match status" value="1"/>
</dbReference>
<dbReference type="InterPro" id="IPR008921">
    <property type="entry name" value="DNA_pol3_clamp-load_cplx_C"/>
</dbReference>
<dbReference type="InterPro" id="IPR027417">
    <property type="entry name" value="P-loop_NTPase"/>
</dbReference>
<accession>A9UWA7</accession>
<dbReference type="Pfam" id="PF00533">
    <property type="entry name" value="BRCT"/>
    <property type="match status" value="1"/>
</dbReference>
<dbReference type="RefSeq" id="XP_001744581.1">
    <property type="nucleotide sequence ID" value="XM_001744529.1"/>
</dbReference>
<comment type="subcellular location">
    <subcellularLocation>
        <location evidence="1">Nucleus</location>
    </subcellularLocation>
</comment>
<keyword evidence="5" id="KW-0547">Nucleotide-binding</keyword>
<dbReference type="PROSITE" id="PS50172">
    <property type="entry name" value="BRCT"/>
    <property type="match status" value="1"/>
</dbReference>
<evidence type="ECO:0000256" key="3">
    <source>
        <dbReference type="ARBA" id="ARBA00020401"/>
    </source>
</evidence>
<dbReference type="GO" id="GO:0005663">
    <property type="term" value="C:DNA replication factor C complex"/>
    <property type="evidence" value="ECO:0007669"/>
    <property type="project" value="InterPro"/>
</dbReference>
<dbReference type="FunFam" id="1.20.272.10:FF:000021">
    <property type="entry name" value="Replication factor C subunit 1"/>
    <property type="match status" value="1"/>
</dbReference>
<dbReference type="Pfam" id="PF00004">
    <property type="entry name" value="AAA"/>
    <property type="match status" value="1"/>
</dbReference>
<evidence type="ECO:0000313" key="11">
    <source>
        <dbReference type="Proteomes" id="UP000001357"/>
    </source>
</evidence>
<dbReference type="FunCoup" id="A9UWA7">
    <property type="interactions" value="1327"/>
</dbReference>
<dbReference type="InterPro" id="IPR001357">
    <property type="entry name" value="BRCT_dom"/>
</dbReference>
<dbReference type="GO" id="GO:0016887">
    <property type="term" value="F:ATP hydrolysis activity"/>
    <property type="evidence" value="ECO:0007669"/>
    <property type="project" value="InterPro"/>
</dbReference>
<proteinExistence type="inferred from homology"/>
<dbReference type="Proteomes" id="UP000001357">
    <property type="component" value="Unassembled WGS sequence"/>
</dbReference>
<dbReference type="Pfam" id="PF25361">
    <property type="entry name" value="AAA_lid_RFC1"/>
    <property type="match status" value="1"/>
</dbReference>